<feature type="chain" id="PRO_5046725653" evidence="9">
    <location>
        <begin position="21"/>
        <end position="154"/>
    </location>
</feature>
<dbReference type="PANTHER" id="PTHR15076">
    <property type="entry name" value="CD99/MIC2 PROTEIN RELATED"/>
    <property type="match status" value="1"/>
</dbReference>
<feature type="region of interest" description="Disordered" evidence="7">
    <location>
        <begin position="19"/>
        <end position="111"/>
    </location>
</feature>
<sequence>MATPWASVVLALSLLGAARGDDGDFDLADALDDAEPTSNPSGGGLYPRLPEDPKLPDPPSGNVYPPPRPRPPPPRPRPHPGDSNNIDGFVAGSGGHGDPQGGATPSDDNYGSRVARIASPVVSAVVLALLGAGVGFFRSGRGQRCLGRVDSAPV</sequence>
<keyword evidence="3 8" id="KW-0812">Transmembrane</keyword>
<feature type="transmembrane region" description="Helical" evidence="8">
    <location>
        <begin position="117"/>
        <end position="137"/>
    </location>
</feature>
<reference evidence="11" key="1">
    <citation type="submission" date="2025-08" db="UniProtKB">
        <authorList>
            <consortium name="RefSeq"/>
        </authorList>
    </citation>
    <scope>IDENTIFICATION</scope>
    <source>
        <tissue evidence="11">Liver</tissue>
    </source>
</reference>
<feature type="signal peptide" evidence="9">
    <location>
        <begin position="1"/>
        <end position="20"/>
    </location>
</feature>
<name>A0ABM2WUZ4_MESAU</name>
<comment type="subcellular location">
    <subcellularLocation>
        <location evidence="1">Membrane</location>
        <topology evidence="1">Single-pass type I membrane protein</topology>
    </subcellularLocation>
</comment>
<keyword evidence="4 9" id="KW-0732">Signal</keyword>
<evidence type="ECO:0000313" key="11">
    <source>
        <dbReference type="RefSeq" id="XP_040592748.1"/>
    </source>
</evidence>
<evidence type="ECO:0000313" key="10">
    <source>
        <dbReference type="Proteomes" id="UP000886700"/>
    </source>
</evidence>
<evidence type="ECO:0000256" key="7">
    <source>
        <dbReference type="SAM" id="MobiDB-lite"/>
    </source>
</evidence>
<accession>A0ABM2WUZ4</accession>
<evidence type="ECO:0000256" key="6">
    <source>
        <dbReference type="ARBA" id="ARBA00023136"/>
    </source>
</evidence>
<evidence type="ECO:0000256" key="5">
    <source>
        <dbReference type="ARBA" id="ARBA00022989"/>
    </source>
</evidence>
<proteinExistence type="inferred from homology"/>
<dbReference type="RefSeq" id="XP_040592748.1">
    <property type="nucleotide sequence ID" value="XM_040736814.1"/>
</dbReference>
<evidence type="ECO:0000256" key="3">
    <source>
        <dbReference type="ARBA" id="ARBA00022692"/>
    </source>
</evidence>
<keyword evidence="10" id="KW-1185">Reference proteome</keyword>
<organism evidence="10 11">
    <name type="scientific">Mesocricetus auratus</name>
    <name type="common">Golden hamster</name>
    <dbReference type="NCBI Taxonomy" id="10036"/>
    <lineage>
        <taxon>Eukaryota</taxon>
        <taxon>Metazoa</taxon>
        <taxon>Chordata</taxon>
        <taxon>Craniata</taxon>
        <taxon>Vertebrata</taxon>
        <taxon>Euteleostomi</taxon>
        <taxon>Mammalia</taxon>
        <taxon>Eutheria</taxon>
        <taxon>Euarchontoglires</taxon>
        <taxon>Glires</taxon>
        <taxon>Rodentia</taxon>
        <taxon>Myomorpha</taxon>
        <taxon>Muroidea</taxon>
        <taxon>Cricetidae</taxon>
        <taxon>Cricetinae</taxon>
        <taxon>Mesocricetus</taxon>
    </lineage>
</organism>
<evidence type="ECO:0000256" key="4">
    <source>
        <dbReference type="ARBA" id="ARBA00022729"/>
    </source>
</evidence>
<feature type="compositionally biased region" description="Pro residues" evidence="7">
    <location>
        <begin position="56"/>
        <end position="75"/>
    </location>
</feature>
<keyword evidence="6 8" id="KW-0472">Membrane</keyword>
<dbReference type="GeneID" id="110339657"/>
<evidence type="ECO:0000256" key="2">
    <source>
        <dbReference type="ARBA" id="ARBA00008763"/>
    </source>
</evidence>
<keyword evidence="5 8" id="KW-1133">Transmembrane helix</keyword>
<evidence type="ECO:0000256" key="8">
    <source>
        <dbReference type="SAM" id="Phobius"/>
    </source>
</evidence>
<feature type="compositionally biased region" description="Acidic residues" evidence="7">
    <location>
        <begin position="23"/>
        <end position="35"/>
    </location>
</feature>
<evidence type="ECO:0000256" key="1">
    <source>
        <dbReference type="ARBA" id="ARBA00004479"/>
    </source>
</evidence>
<dbReference type="PANTHER" id="PTHR15076:SF4">
    <property type="entry name" value="GLYCOPROTEIN XG"/>
    <property type="match status" value="1"/>
</dbReference>
<feature type="compositionally biased region" description="Gly residues" evidence="7">
    <location>
        <begin position="91"/>
        <end position="100"/>
    </location>
</feature>
<evidence type="ECO:0000256" key="9">
    <source>
        <dbReference type="SAM" id="SignalP"/>
    </source>
</evidence>
<comment type="similarity">
    <text evidence="2">Belongs to the CD99 family.</text>
</comment>
<dbReference type="Proteomes" id="UP000886700">
    <property type="component" value="Unplaced"/>
</dbReference>
<dbReference type="InterPro" id="IPR022078">
    <property type="entry name" value="CD99L2"/>
</dbReference>
<gene>
    <name evidence="11" type="primary">Xg</name>
</gene>
<protein>
    <submittedName>
        <fullName evidence="11">Glycoprotein Xg isoform X1</fullName>
    </submittedName>
</protein>